<evidence type="ECO:0000313" key="1">
    <source>
        <dbReference type="EMBL" id="KKF35963.1"/>
    </source>
</evidence>
<dbReference type="EMBL" id="JXNU01000003">
    <property type="protein sequence ID" value="KKF35963.1"/>
    <property type="molecule type" value="Genomic_DNA"/>
</dbReference>
<reference evidence="1 2" key="1">
    <citation type="submission" date="2015-01" db="EMBL/GenBank/DDBJ databases">
        <title>Erwinia tracheiphila.</title>
        <authorList>
            <person name="Shapiro L.R."/>
        </authorList>
    </citation>
    <scope>NUCLEOTIDE SEQUENCE [LARGE SCALE GENOMIC DNA]</scope>
    <source>
        <strain evidence="1 2">BuffGH</strain>
    </source>
</reference>
<organism evidence="1 2">
    <name type="scientific">Erwinia tracheiphila</name>
    <dbReference type="NCBI Taxonomy" id="65700"/>
    <lineage>
        <taxon>Bacteria</taxon>
        <taxon>Pseudomonadati</taxon>
        <taxon>Pseudomonadota</taxon>
        <taxon>Gammaproteobacteria</taxon>
        <taxon>Enterobacterales</taxon>
        <taxon>Erwiniaceae</taxon>
        <taxon>Erwinia</taxon>
    </lineage>
</organism>
<dbReference type="SUPFAM" id="SSF47413">
    <property type="entry name" value="lambda repressor-like DNA-binding domains"/>
    <property type="match status" value="1"/>
</dbReference>
<dbReference type="GO" id="GO:0003677">
    <property type="term" value="F:DNA binding"/>
    <property type="evidence" value="ECO:0007669"/>
    <property type="project" value="InterPro"/>
</dbReference>
<dbReference type="InterPro" id="IPR010982">
    <property type="entry name" value="Lambda_DNA-bd_dom_sf"/>
</dbReference>
<sequence>MLKSDAVKFFGNKTKLAMAAGVKPSSVSVWGDLVPEGKAMRLQIASGGVLKYDLIAYDQYKAKRKGKVNHENQSSD</sequence>
<dbReference type="AlphaFoldDB" id="A0A0M2KFH5"/>
<accession>A0A0M2KFH5</accession>
<dbReference type="Proteomes" id="UP000033924">
    <property type="component" value="Unassembled WGS sequence"/>
</dbReference>
<dbReference type="Gene3D" id="1.10.260.40">
    <property type="entry name" value="lambda repressor-like DNA-binding domains"/>
    <property type="match status" value="1"/>
</dbReference>
<dbReference type="RefSeq" id="WP_016192094.1">
    <property type="nucleotide sequence ID" value="NZ_CP089932.1"/>
</dbReference>
<keyword evidence="2" id="KW-1185">Reference proteome</keyword>
<evidence type="ECO:0000313" key="2">
    <source>
        <dbReference type="Proteomes" id="UP000033924"/>
    </source>
</evidence>
<comment type="caution">
    <text evidence="1">The sequence shown here is derived from an EMBL/GenBank/DDBJ whole genome shotgun (WGS) entry which is preliminary data.</text>
</comment>
<dbReference type="PATRIC" id="fig|65700.7.peg.2995"/>
<gene>
    <name evidence="1" type="ORF">SY86_11855</name>
</gene>
<protein>
    <submittedName>
        <fullName evidence="1">Transcriptional regulator</fullName>
    </submittedName>
</protein>
<proteinExistence type="predicted"/>
<dbReference type="Pfam" id="PF14549">
    <property type="entry name" value="P22_Cro"/>
    <property type="match status" value="1"/>
</dbReference>
<name>A0A0M2KFH5_9GAMM</name>